<dbReference type="InterPro" id="IPR052534">
    <property type="entry name" value="Extracell_DNA_Util/SecSys_Comp"/>
</dbReference>
<gene>
    <name evidence="3" type="ORF">CLV27_0279</name>
</gene>
<keyword evidence="2" id="KW-1133">Transmembrane helix</keyword>
<sequence>MLRFNFADVKESRLEKYLKPDVIFAVLIVFLALAVGALMESNLKEEVSVVKSRIAQLEAEKKRLRKIEKQEKVLREKQQELERKLAIVRELSERRKVPAFLYFFADPENMQGVWLTSLAVKGNQLELEGNCKTLEEMYRFIDKVDRKLGTVTFKEAKLETFEEEKLNFKVNYYNFSLSAELKNGVSN</sequence>
<accession>A0A4R1GER3</accession>
<dbReference type="EMBL" id="SMFV01000001">
    <property type="protein sequence ID" value="TCK06478.1"/>
    <property type="molecule type" value="Genomic_DNA"/>
</dbReference>
<evidence type="ECO:0000256" key="2">
    <source>
        <dbReference type="SAM" id="Phobius"/>
    </source>
</evidence>
<keyword evidence="2" id="KW-0812">Transmembrane</keyword>
<dbReference type="Proteomes" id="UP000295777">
    <property type="component" value="Unassembled WGS sequence"/>
</dbReference>
<keyword evidence="1" id="KW-0175">Coiled coil</keyword>
<keyword evidence="2" id="KW-0472">Membrane</keyword>
<reference evidence="3 4" key="1">
    <citation type="submission" date="2019-03" db="EMBL/GenBank/DDBJ databases">
        <title>Genomic Encyclopedia of Archaeal and Bacterial Type Strains, Phase II (KMG-II): from individual species to whole genera.</title>
        <authorList>
            <person name="Goeker M."/>
        </authorList>
    </citation>
    <scope>NUCLEOTIDE SEQUENCE [LARGE SCALE GENOMIC DNA]</scope>
    <source>
        <strain evidence="3 4">DSM 24425</strain>
    </source>
</reference>
<keyword evidence="4" id="KW-1185">Reference proteome</keyword>
<evidence type="ECO:0000313" key="4">
    <source>
        <dbReference type="Proteomes" id="UP000295777"/>
    </source>
</evidence>
<organism evidence="3 4">
    <name type="scientific">Phorcysia thermohydrogeniphila</name>
    <dbReference type="NCBI Taxonomy" id="936138"/>
    <lineage>
        <taxon>Bacteria</taxon>
        <taxon>Pseudomonadati</taxon>
        <taxon>Aquificota</taxon>
        <taxon>Aquificia</taxon>
        <taxon>Desulfurobacteriales</taxon>
        <taxon>Desulfurobacteriaceae</taxon>
        <taxon>Phorcysia</taxon>
    </lineage>
</organism>
<dbReference type="PANTHER" id="PTHR40278">
    <property type="entry name" value="DNA UTILIZATION PROTEIN HOFN"/>
    <property type="match status" value="1"/>
</dbReference>
<dbReference type="AlphaFoldDB" id="A0A4R1GER3"/>
<proteinExistence type="predicted"/>
<feature type="transmembrane region" description="Helical" evidence="2">
    <location>
        <begin position="21"/>
        <end position="39"/>
    </location>
</feature>
<protein>
    <submittedName>
        <fullName evidence="3">Type IV pilus assembly protein PilN</fullName>
    </submittedName>
</protein>
<dbReference type="Pfam" id="PF05137">
    <property type="entry name" value="PilN"/>
    <property type="match status" value="1"/>
</dbReference>
<feature type="coiled-coil region" evidence="1">
    <location>
        <begin position="40"/>
        <end position="94"/>
    </location>
</feature>
<dbReference type="RefSeq" id="WP_132525057.1">
    <property type="nucleotide sequence ID" value="NZ_SMFV01000001.1"/>
</dbReference>
<dbReference type="OrthoDB" id="13865at2"/>
<comment type="caution">
    <text evidence="3">The sequence shown here is derived from an EMBL/GenBank/DDBJ whole genome shotgun (WGS) entry which is preliminary data.</text>
</comment>
<name>A0A4R1GER3_9BACT</name>
<evidence type="ECO:0000313" key="3">
    <source>
        <dbReference type="EMBL" id="TCK06478.1"/>
    </source>
</evidence>
<dbReference type="InterPro" id="IPR007813">
    <property type="entry name" value="PilN"/>
</dbReference>
<evidence type="ECO:0000256" key="1">
    <source>
        <dbReference type="SAM" id="Coils"/>
    </source>
</evidence>
<dbReference type="PANTHER" id="PTHR40278:SF1">
    <property type="entry name" value="DNA UTILIZATION PROTEIN HOFN"/>
    <property type="match status" value="1"/>
</dbReference>